<keyword evidence="7" id="KW-0732">Signal</keyword>
<evidence type="ECO:0000256" key="1">
    <source>
        <dbReference type="ARBA" id="ARBA00004141"/>
    </source>
</evidence>
<accession>A0ABX1BG67</accession>
<keyword evidence="2 6" id="KW-0812">Transmembrane</keyword>
<dbReference type="Proteomes" id="UP000696294">
    <property type="component" value="Unassembled WGS sequence"/>
</dbReference>
<feature type="transmembrane region" description="Helical" evidence="6">
    <location>
        <begin position="120"/>
        <end position="140"/>
    </location>
</feature>
<feature type="compositionally biased region" description="Basic residues" evidence="5">
    <location>
        <begin position="219"/>
        <end position="246"/>
    </location>
</feature>
<dbReference type="EMBL" id="JAATEP010000053">
    <property type="protein sequence ID" value="NJP96671.1"/>
    <property type="molecule type" value="Genomic_DNA"/>
</dbReference>
<evidence type="ECO:0000256" key="6">
    <source>
        <dbReference type="SAM" id="Phobius"/>
    </source>
</evidence>
<feature type="signal peptide" evidence="7">
    <location>
        <begin position="1"/>
        <end position="19"/>
    </location>
</feature>
<feature type="region of interest" description="Disordered" evidence="5">
    <location>
        <begin position="219"/>
        <end position="254"/>
    </location>
</feature>
<organism evidence="9 10">
    <name type="scientific">Nonomuraea composti</name>
    <dbReference type="NCBI Taxonomy" id="2720023"/>
    <lineage>
        <taxon>Bacteria</taxon>
        <taxon>Bacillati</taxon>
        <taxon>Actinomycetota</taxon>
        <taxon>Actinomycetes</taxon>
        <taxon>Streptosporangiales</taxon>
        <taxon>Streptosporangiaceae</taxon>
        <taxon>Nonomuraea</taxon>
    </lineage>
</organism>
<evidence type="ECO:0000256" key="4">
    <source>
        <dbReference type="ARBA" id="ARBA00023136"/>
    </source>
</evidence>
<comment type="caution">
    <text evidence="9">The sequence shown here is derived from an EMBL/GenBank/DDBJ whole genome shotgun (WGS) entry which is preliminary data.</text>
</comment>
<dbReference type="RefSeq" id="WP_168018209.1">
    <property type="nucleotide sequence ID" value="NZ_JAATEP010000053.1"/>
</dbReference>
<feature type="domain" description="Ferric oxidoreductase" evidence="8">
    <location>
        <begin position="43"/>
        <end position="163"/>
    </location>
</feature>
<keyword evidence="10" id="KW-1185">Reference proteome</keyword>
<evidence type="ECO:0000256" key="7">
    <source>
        <dbReference type="SAM" id="SignalP"/>
    </source>
</evidence>
<feature type="chain" id="PRO_5045224691" evidence="7">
    <location>
        <begin position="20"/>
        <end position="254"/>
    </location>
</feature>
<reference evidence="9 10" key="1">
    <citation type="submission" date="2020-03" db="EMBL/GenBank/DDBJ databases">
        <title>WGS of actinomycetes isolated from Thailand.</title>
        <authorList>
            <person name="Thawai C."/>
        </authorList>
    </citation>
    <scope>NUCLEOTIDE SEQUENCE [LARGE SCALE GENOMIC DNA]</scope>
    <source>
        <strain evidence="9 10">FMUSA5-5</strain>
    </source>
</reference>
<keyword evidence="3 6" id="KW-1133">Transmembrane helix</keyword>
<evidence type="ECO:0000313" key="9">
    <source>
        <dbReference type="EMBL" id="NJP96671.1"/>
    </source>
</evidence>
<evidence type="ECO:0000256" key="2">
    <source>
        <dbReference type="ARBA" id="ARBA00022692"/>
    </source>
</evidence>
<keyword evidence="4 6" id="KW-0472">Membrane</keyword>
<feature type="transmembrane region" description="Helical" evidence="6">
    <location>
        <begin position="43"/>
        <end position="61"/>
    </location>
</feature>
<dbReference type="Pfam" id="PF01794">
    <property type="entry name" value="Ferric_reduct"/>
    <property type="match status" value="1"/>
</dbReference>
<gene>
    <name evidence="9" type="ORF">HCN51_45825</name>
</gene>
<comment type="subcellular location">
    <subcellularLocation>
        <location evidence="1">Membrane</location>
        <topology evidence="1">Multi-pass membrane protein</topology>
    </subcellularLocation>
</comment>
<protein>
    <submittedName>
        <fullName evidence="9">Iron reductase</fullName>
    </submittedName>
</protein>
<dbReference type="InterPro" id="IPR013130">
    <property type="entry name" value="Fe3_Rdtase_TM_dom"/>
</dbReference>
<evidence type="ECO:0000256" key="5">
    <source>
        <dbReference type="SAM" id="MobiDB-lite"/>
    </source>
</evidence>
<feature type="transmembrane region" description="Helical" evidence="6">
    <location>
        <begin position="152"/>
        <end position="170"/>
    </location>
</feature>
<proteinExistence type="predicted"/>
<sequence length="254" mass="28230">MTLLVYLVLVAQVGSGASAAVQAMPHLVHTGGVWAYSLSQAAGFAALVWAWLTTLLGLTVASRLCPRRVRAAVERIHRSTSLTVIALTLVHALALLWDKMGDTPLTVLVPGAQSYTPGRLPQSLGIIALYLAVIIGPSYYLRDRMGSRAWRLIHRFLVPAVYVLSVWHTLMYGSDVKLGNPLFLALWAMQIPVIGAFLTRLLTPARPGERLTRHFHPVRRRPPAGRRRPLMRGRRRHRHDPHRHTRASGCALSY</sequence>
<feature type="transmembrane region" description="Helical" evidence="6">
    <location>
        <begin position="82"/>
        <end position="100"/>
    </location>
</feature>
<feature type="transmembrane region" description="Helical" evidence="6">
    <location>
        <begin position="182"/>
        <end position="203"/>
    </location>
</feature>
<name>A0ABX1BG67_9ACTN</name>
<evidence type="ECO:0000259" key="8">
    <source>
        <dbReference type="Pfam" id="PF01794"/>
    </source>
</evidence>
<evidence type="ECO:0000313" key="10">
    <source>
        <dbReference type="Proteomes" id="UP000696294"/>
    </source>
</evidence>
<evidence type="ECO:0000256" key="3">
    <source>
        <dbReference type="ARBA" id="ARBA00022989"/>
    </source>
</evidence>